<dbReference type="FunFam" id="3.40.50.12780:FF:000012">
    <property type="entry name" value="Non-ribosomal peptide synthetase"/>
    <property type="match status" value="1"/>
</dbReference>
<dbReference type="eggNOG" id="COG1020">
    <property type="taxonomic scope" value="Bacteria"/>
</dbReference>
<name>A3INX1_9CHRO</name>
<evidence type="ECO:0000259" key="6">
    <source>
        <dbReference type="PROSITE" id="PS50075"/>
    </source>
</evidence>
<dbReference type="InterPro" id="IPR025110">
    <property type="entry name" value="AMP-bd_C"/>
</dbReference>
<dbReference type="Pfam" id="PF00501">
    <property type="entry name" value="AMP-binding"/>
    <property type="match status" value="1"/>
</dbReference>
<dbReference type="Gene3D" id="2.30.38.10">
    <property type="entry name" value="Luciferase, Domain 3"/>
    <property type="match status" value="1"/>
</dbReference>
<dbReference type="Pfam" id="PF00668">
    <property type="entry name" value="Condensation"/>
    <property type="match status" value="2"/>
</dbReference>
<accession>A3INX1</accession>
<dbReference type="InterPro" id="IPR045851">
    <property type="entry name" value="AMP-bd_C_sf"/>
</dbReference>
<organism evidence="7 8">
    <name type="scientific">Crocosphaera chwakensis CCY0110</name>
    <dbReference type="NCBI Taxonomy" id="391612"/>
    <lineage>
        <taxon>Bacteria</taxon>
        <taxon>Bacillati</taxon>
        <taxon>Cyanobacteriota</taxon>
        <taxon>Cyanophyceae</taxon>
        <taxon>Oscillatoriophycideae</taxon>
        <taxon>Chroococcales</taxon>
        <taxon>Aphanothecaceae</taxon>
        <taxon>Crocosphaera</taxon>
        <taxon>Crocosphaera chwakensis</taxon>
    </lineage>
</organism>
<sequence>MNTEQKAISVNNYFETFDAKDVYIFPASSGQARLWFLAELDPDIFAYNEQLLVQLKGNLNISALKKSFNKIIRRHEILRTLFTIKNGQPLQVVLPHLTLDLPLSNLTHFSKKEQDKFIKQTAIEEETKPFKLTEVPLIRLKLLRLNQEESLLILTLHHIIGDGWSGEVLMRELVTLYEAFCAGKSSPLAPLDIQYADFVLWQNEYLQGDSVIDKINYWKDKLEGISPLLELPTDYNRPPVKTYQGSSESFKLSQALSDQLQQLSQKKGVTLFMTLLTAWSVLLSKYSRETDMIIGSPIANRNRKEIEPLIGFFANTLALRIDLSDNPTFSDLLQQVKNTCLDAYNNQDIPFDKLVEILQPQRNLGNNPIFQVMFSLQNANNRAFESSGLNIKILEKENIIAKLDLTLEIKQNQDGLIGKIEYSDDLFKPSTIQRMVEHLKVLLENITTDTDKEITQLSLLTTSEEQQLLKEWNNTKSEYPKNSCLHQLLETQAEKTPDRVAIEFNNKKLTYSQLNQKANQLAYHLQQSGVKPNNLVAICVERSIEMLIGLLAILKAGGTYIPIDPTYPSERINYILEHSQVNVILTQSWVWKENREKYTIIAIDKITLHPTPYTPHPHLTPQDLAYIIYTSGSTGKPKGVEISHQGIVNFLWSMAQQPGINSDDILLSVTTLSFDIAGLELFLPLITGAKVVIVSRQTVIDGVALSQKIDQSNASMMQATPATWQMLIDAGWKGKKDLKILCGGEALSKTLVKELLTKSQELWNMYGPTETTVWSMIEKIETEDNITIGRPINNTQIYILDNHLQPVPIGIPGELYIGGDGLARGYVNRRDLTEERFINSPFNPGKKIYKTGDIAKYLPNGKVEYIGRSDYQVKIRGFRIELGEIESQLNQHLGVKNAVVVAKKEASGINPLVAYYVSQKESNVTDENLRDFLKKKLPDYMMPLVFISLAEFPLTPNGKIDRKALPEPDQSLLNHNNNFVLPQTEIQKIIATIWSEVLGLNTVSINSNFFELGGHSLLATQVISKIRERFNLEIPFKSLFENPTIETFSQAIETSSQDKEFIELLPIEASDRPSLIPLSFSQQKLWFLEQLEGTNSAYIMAGALQLRGSLNLEALEKSMNAIIFRHEILRTTFITQDEKPTQMIRNHSSNSYLKIKILEVEADTNIQNLIDQEAAKPFDLSQDSLIRVSLISPEKEENILVVAMPHIISDAWSISLFVQELSTYYQHYSQGKKLSLPPLKIQYADYAIWQRQWLETKSFEKQLTYWKNQLKDAPHCLNLPLDKPRPKQQSYEGNRSEFSLSSQLTEQIKILSQREGATLFMTLLTAFNSLLYCYSEDEDICLGSPIANRQRQETQNLIGFFVNTLVLRTNCSGNPTFRELLKRVKNIAIDAYSHQEVPFEKIVKALNIERNLSYNPLFQVWFVMDDDLSSDFILPDLNWKMREINYRSVRHDLSLRLSEKAGIINGYFEYRTSLFNQDTITSMQEDFEFILSTLVEETDQYLTKIKAMITEKKENRKTKQEENLLSNMRQKLKRRKRG</sequence>
<evidence type="ECO:0000313" key="7">
    <source>
        <dbReference type="EMBL" id="EAZ91773.1"/>
    </source>
</evidence>
<gene>
    <name evidence="7" type="ORF">CY0110_07429</name>
</gene>
<dbReference type="FunFam" id="2.30.38.10:FF:000001">
    <property type="entry name" value="Non-ribosomal peptide synthetase PvdI"/>
    <property type="match status" value="1"/>
</dbReference>
<dbReference type="Pfam" id="PF13193">
    <property type="entry name" value="AMP-binding_C"/>
    <property type="match status" value="1"/>
</dbReference>
<dbReference type="Gene3D" id="3.30.559.10">
    <property type="entry name" value="Chloramphenicol acetyltransferase-like domain"/>
    <property type="match status" value="2"/>
</dbReference>
<dbReference type="PROSITE" id="PS00455">
    <property type="entry name" value="AMP_BINDING"/>
    <property type="match status" value="1"/>
</dbReference>
<dbReference type="Gene3D" id="3.40.50.980">
    <property type="match status" value="2"/>
</dbReference>
<dbReference type="PANTHER" id="PTHR45527">
    <property type="entry name" value="NONRIBOSOMAL PEPTIDE SYNTHETASE"/>
    <property type="match status" value="1"/>
</dbReference>
<reference evidence="7 8" key="1">
    <citation type="submission" date="2007-03" db="EMBL/GenBank/DDBJ databases">
        <authorList>
            <person name="Stal L."/>
            <person name="Ferriera S."/>
            <person name="Johnson J."/>
            <person name="Kravitz S."/>
            <person name="Beeson K."/>
            <person name="Sutton G."/>
            <person name="Rogers Y.-H."/>
            <person name="Friedman R."/>
            <person name="Frazier M."/>
            <person name="Venter J.C."/>
        </authorList>
    </citation>
    <scope>NUCLEOTIDE SEQUENCE [LARGE SCALE GENOMIC DNA]</scope>
    <source>
        <strain evidence="7 8">CCY0110</strain>
    </source>
</reference>
<evidence type="ECO:0000256" key="5">
    <source>
        <dbReference type="SAM" id="MobiDB-lite"/>
    </source>
</evidence>
<dbReference type="GO" id="GO:0005829">
    <property type="term" value="C:cytosol"/>
    <property type="evidence" value="ECO:0007669"/>
    <property type="project" value="TreeGrafter"/>
</dbReference>
<evidence type="ECO:0000256" key="3">
    <source>
        <dbReference type="ARBA" id="ARBA00022450"/>
    </source>
</evidence>
<dbReference type="Gene3D" id="3.30.300.30">
    <property type="match status" value="1"/>
</dbReference>
<feature type="domain" description="Carrier" evidence="6">
    <location>
        <begin position="981"/>
        <end position="1056"/>
    </location>
</feature>
<dbReference type="PANTHER" id="PTHR45527:SF1">
    <property type="entry name" value="FATTY ACID SYNTHASE"/>
    <property type="match status" value="1"/>
</dbReference>
<dbReference type="Gene3D" id="3.30.559.30">
    <property type="entry name" value="Nonribosomal peptide synthetase, condensation domain"/>
    <property type="match status" value="2"/>
</dbReference>
<dbReference type="Gene3D" id="1.10.1200.10">
    <property type="entry name" value="ACP-like"/>
    <property type="match status" value="1"/>
</dbReference>
<dbReference type="InterPro" id="IPR009081">
    <property type="entry name" value="PP-bd_ACP"/>
</dbReference>
<evidence type="ECO:0000256" key="1">
    <source>
        <dbReference type="ARBA" id="ARBA00001957"/>
    </source>
</evidence>
<dbReference type="InterPro" id="IPR023213">
    <property type="entry name" value="CAT-like_dom_sf"/>
</dbReference>
<dbReference type="PROSITE" id="PS50075">
    <property type="entry name" value="CARRIER"/>
    <property type="match status" value="1"/>
</dbReference>
<dbReference type="GO" id="GO:0031177">
    <property type="term" value="F:phosphopantetheine binding"/>
    <property type="evidence" value="ECO:0007669"/>
    <property type="project" value="InterPro"/>
</dbReference>
<dbReference type="InterPro" id="IPR020806">
    <property type="entry name" value="PKS_PP-bd"/>
</dbReference>
<dbReference type="InterPro" id="IPR036736">
    <property type="entry name" value="ACP-like_sf"/>
</dbReference>
<evidence type="ECO:0000256" key="4">
    <source>
        <dbReference type="ARBA" id="ARBA00022553"/>
    </source>
</evidence>
<dbReference type="SUPFAM" id="SSF47336">
    <property type="entry name" value="ACP-like"/>
    <property type="match status" value="1"/>
</dbReference>
<dbReference type="FunFam" id="3.30.559.30:FF:000001">
    <property type="entry name" value="Non-ribosomal peptide synthetase"/>
    <property type="match status" value="2"/>
</dbReference>
<dbReference type="SUPFAM" id="SSF52777">
    <property type="entry name" value="CoA-dependent acyltransferases"/>
    <property type="match status" value="4"/>
</dbReference>
<dbReference type="GO" id="GO:0043041">
    <property type="term" value="P:amino acid activation for nonribosomal peptide biosynthetic process"/>
    <property type="evidence" value="ECO:0007669"/>
    <property type="project" value="TreeGrafter"/>
</dbReference>
<dbReference type="InterPro" id="IPR006162">
    <property type="entry name" value="Ppantetheine_attach_site"/>
</dbReference>
<dbReference type="SUPFAM" id="SSF56801">
    <property type="entry name" value="Acetyl-CoA synthetase-like"/>
    <property type="match status" value="1"/>
</dbReference>
<dbReference type="SMART" id="SM00823">
    <property type="entry name" value="PKS_PP"/>
    <property type="match status" value="1"/>
</dbReference>
<dbReference type="FunFam" id="1.10.1200.10:FF:000005">
    <property type="entry name" value="Nonribosomal peptide synthetase 1"/>
    <property type="match status" value="1"/>
</dbReference>
<dbReference type="OrthoDB" id="9757538at2"/>
<dbReference type="GO" id="GO:0008610">
    <property type="term" value="P:lipid biosynthetic process"/>
    <property type="evidence" value="ECO:0007669"/>
    <property type="project" value="UniProtKB-ARBA"/>
</dbReference>
<evidence type="ECO:0000313" key="8">
    <source>
        <dbReference type="Proteomes" id="UP000003781"/>
    </source>
</evidence>
<keyword evidence="8" id="KW-1185">Reference proteome</keyword>
<feature type="region of interest" description="Disordered" evidence="5">
    <location>
        <begin position="1516"/>
        <end position="1538"/>
    </location>
</feature>
<dbReference type="GO" id="GO:0044550">
    <property type="term" value="P:secondary metabolite biosynthetic process"/>
    <property type="evidence" value="ECO:0007669"/>
    <property type="project" value="UniProtKB-ARBA"/>
</dbReference>
<dbReference type="FunFam" id="3.40.50.980:FF:000001">
    <property type="entry name" value="Non-ribosomal peptide synthetase"/>
    <property type="match status" value="1"/>
</dbReference>
<dbReference type="PROSITE" id="PS00012">
    <property type="entry name" value="PHOSPHOPANTETHEINE"/>
    <property type="match status" value="1"/>
</dbReference>
<dbReference type="EMBL" id="AAXW01000011">
    <property type="protein sequence ID" value="EAZ91773.1"/>
    <property type="molecule type" value="Genomic_DNA"/>
</dbReference>
<protein>
    <submittedName>
        <fullName evidence="7">Amino acid adenylation</fullName>
    </submittedName>
</protein>
<dbReference type="RefSeq" id="WP_008275093.1">
    <property type="nucleotide sequence ID" value="NZ_AAXW01000011.1"/>
</dbReference>
<dbReference type="CDD" id="cd12116">
    <property type="entry name" value="A_NRPS_Ta1_like"/>
    <property type="match status" value="1"/>
</dbReference>
<dbReference type="Pfam" id="PF00550">
    <property type="entry name" value="PP-binding"/>
    <property type="match status" value="1"/>
</dbReference>
<keyword evidence="4" id="KW-0597">Phosphoprotein</keyword>
<proteinExistence type="inferred from homology"/>
<comment type="caution">
    <text evidence="7">The sequence shown here is derived from an EMBL/GenBank/DDBJ whole genome shotgun (WGS) entry which is preliminary data.</text>
</comment>
<dbReference type="GO" id="GO:0003824">
    <property type="term" value="F:catalytic activity"/>
    <property type="evidence" value="ECO:0007669"/>
    <property type="project" value="InterPro"/>
</dbReference>
<keyword evidence="3" id="KW-0596">Phosphopantetheine</keyword>
<dbReference type="InterPro" id="IPR001242">
    <property type="entry name" value="Condensation_dom"/>
</dbReference>
<dbReference type="FunFam" id="3.30.300.30:FF:000010">
    <property type="entry name" value="Enterobactin synthetase component F"/>
    <property type="match status" value="1"/>
</dbReference>
<dbReference type="InterPro" id="IPR010071">
    <property type="entry name" value="AA_adenyl_dom"/>
</dbReference>
<comment type="cofactor">
    <cofactor evidence="1">
        <name>pantetheine 4'-phosphate</name>
        <dbReference type="ChEBI" id="CHEBI:47942"/>
    </cofactor>
</comment>
<dbReference type="InterPro" id="IPR020845">
    <property type="entry name" value="AMP-binding_CS"/>
</dbReference>
<comment type="similarity">
    <text evidence="2">Belongs to the ATP-dependent AMP-binding enzyme family.</text>
</comment>
<dbReference type="Proteomes" id="UP000003781">
    <property type="component" value="Unassembled WGS sequence"/>
</dbReference>
<dbReference type="InterPro" id="IPR000873">
    <property type="entry name" value="AMP-dep_synth/lig_dom"/>
</dbReference>
<dbReference type="NCBIfam" id="TIGR01733">
    <property type="entry name" value="AA-adenyl-dom"/>
    <property type="match status" value="1"/>
</dbReference>
<evidence type="ECO:0000256" key="2">
    <source>
        <dbReference type="ARBA" id="ARBA00006432"/>
    </source>
</evidence>
<dbReference type="FunFam" id="3.30.559.10:FF:000012">
    <property type="entry name" value="Non-ribosomal peptide synthetase"/>
    <property type="match status" value="2"/>
</dbReference>
<dbReference type="CDD" id="cd19531">
    <property type="entry name" value="LCL_NRPS-like"/>
    <property type="match status" value="2"/>
</dbReference>